<keyword evidence="4" id="KW-0677">Repeat</keyword>
<evidence type="ECO:0000256" key="7">
    <source>
        <dbReference type="ARBA" id="ARBA00047092"/>
    </source>
</evidence>
<evidence type="ECO:0000313" key="10">
    <source>
        <dbReference type="EMBL" id="LAC28109.1"/>
    </source>
</evidence>
<comment type="similarity">
    <text evidence="2">Belongs to the VAC14 family.</text>
</comment>
<evidence type="ECO:0000256" key="1">
    <source>
        <dbReference type="ARBA" id="ARBA00004308"/>
    </source>
</evidence>
<reference evidence="10" key="1">
    <citation type="submission" date="2017-11" db="EMBL/GenBank/DDBJ databases">
        <title>The sensing device of the deep-sea amphipod.</title>
        <authorList>
            <person name="Kobayashi H."/>
            <person name="Nagahama T."/>
            <person name="Arai W."/>
            <person name="Sasagawa Y."/>
            <person name="Umeda M."/>
            <person name="Hayashi T."/>
            <person name="Nikaido I."/>
            <person name="Watanabe H."/>
            <person name="Oguri K."/>
            <person name="Kitazato H."/>
            <person name="Fujioka K."/>
            <person name="Kido Y."/>
            <person name="Takami H."/>
        </authorList>
    </citation>
    <scope>NUCLEOTIDE SEQUENCE</scope>
    <source>
        <tissue evidence="10">Whole body</tissue>
    </source>
</reference>
<dbReference type="GO" id="GO:0010008">
    <property type="term" value="C:endosome membrane"/>
    <property type="evidence" value="ECO:0007669"/>
    <property type="project" value="TreeGrafter"/>
</dbReference>
<sequence>MEETLPQAIFRNLGDRSYEKRKTAALEIEKLIKDYNGTKDQKKHIVAIITMLRDEFIESTQANQRKGGLIGLAATSIGLMKDTSAYLETILPPVLGLLKDQESRVRYYACESLYNITKVTRGDVLRFFNQIFDGLCTLYADVDIDVKNGAQLLDRLIKDVVTECDAFDVEKFIPLLRERIRIKNPFIRQLMVGWITVLDAVPDIDMLAYLPQFLGGLFDMLSDAQKDIRQQANSALAEFLREIRDSKHLVLGPMIMILVDQCRAPDKPAICRVTALQWMYEFIELGQTKLLPYYADMLGAVLHCISSEKEQIIRKHGERTNHALIKLVKDTNESFEVSALLEKLISQLSSPFVPTRMASLAWISMLLKKVPKNVLNSIEQLYPVLLRSLSDSDINVVHSDLEVLSRIALHDQHFTEVLKRLLKLFCEHRDLLASRGSVIIQRLSVLLDGEKIYRAMASILQEEEDSNFASIMVQTLNLILLTSSELFRLRTMLKDCLIKGVGRDLFIALYNSWCHNPVAALSLCLLTQAYELGSSLVFHFADIEVTVGFLMQIDKLVQLVESPIFIHLRLQLLEPERHPFLLKIMYGILMILPQSSAFVKLTSRLQSVSQFGLLNCIPSSKFAKSQNPSVSETKQLDFPRLLEQFTSVQKVHVNKRKAALKQISLLPSPSNRSRKDEKKEDG</sequence>
<dbReference type="Gene3D" id="1.25.10.10">
    <property type="entry name" value="Leucine-rich Repeat Variant"/>
    <property type="match status" value="2"/>
</dbReference>
<dbReference type="AlphaFoldDB" id="A0A6A7GC16"/>
<evidence type="ECO:0000256" key="4">
    <source>
        <dbReference type="ARBA" id="ARBA00022737"/>
    </source>
</evidence>
<dbReference type="Pfam" id="PF12755">
    <property type="entry name" value="Vac14_Fab1_bd"/>
    <property type="match status" value="1"/>
</dbReference>
<organism evidence="10">
    <name type="scientific">Hirondellea gigas</name>
    <dbReference type="NCBI Taxonomy" id="1518452"/>
    <lineage>
        <taxon>Eukaryota</taxon>
        <taxon>Metazoa</taxon>
        <taxon>Ecdysozoa</taxon>
        <taxon>Arthropoda</taxon>
        <taxon>Crustacea</taxon>
        <taxon>Multicrustacea</taxon>
        <taxon>Malacostraca</taxon>
        <taxon>Eumalacostraca</taxon>
        <taxon>Peracarida</taxon>
        <taxon>Amphipoda</taxon>
        <taxon>Amphilochidea</taxon>
        <taxon>Lysianassida</taxon>
        <taxon>Lysianassidira</taxon>
        <taxon>Lysianassoidea</taxon>
        <taxon>Lysianassidae</taxon>
        <taxon>Hirondellea</taxon>
    </lineage>
</organism>
<dbReference type="InterPro" id="IPR026825">
    <property type="entry name" value="Vac14"/>
</dbReference>
<dbReference type="Pfam" id="PF24987">
    <property type="entry name" value="HEAT_EF3_N"/>
    <property type="match status" value="1"/>
</dbReference>
<comment type="function">
    <text evidence="6">Scaffold protein component of the PI(3,5)P2 regulatory complex which regulates both the synthesis and turnover of phosphatidylinositol 3,5-bisphosphate (PtdIns(3,5)P2). Pentamerizes into a star-shaped structure and nucleates the assembly of the complex. The pentamer binds a single copy each of PIKFYVE and FIG4 and coordinates both PIKfyve kinase activity and FIG4 phosphatase activity, being required to maintain normal levels of phosphatidylinositol 3-phosphate (PtdIns(3)P) and phosphatidylinositol 5-phosphate (PtdIns(5)P). Plays a role in the biogenesis of endosome carrier vesicles (ECV) / multivesicular bodies (MVB) transport intermediates from early endosomes.</text>
</comment>
<dbReference type="EMBL" id="IACT01008998">
    <property type="protein sequence ID" value="LAC28109.1"/>
    <property type="molecule type" value="mRNA"/>
</dbReference>
<protein>
    <recommendedName>
        <fullName evidence="3">Protein VAC14 homolog</fullName>
    </recommendedName>
</protein>
<evidence type="ECO:0000256" key="6">
    <source>
        <dbReference type="ARBA" id="ARBA00045654"/>
    </source>
</evidence>
<evidence type="ECO:0000259" key="9">
    <source>
        <dbReference type="Pfam" id="PF11916"/>
    </source>
</evidence>
<feature type="domain" description="Vacuolar protein 14 C-terminal Fig4-binding" evidence="9">
    <location>
        <begin position="430"/>
        <end position="608"/>
    </location>
</feature>
<accession>A0A6A7GC16</accession>
<keyword evidence="5" id="KW-0472">Membrane</keyword>
<evidence type="ECO:0000256" key="2">
    <source>
        <dbReference type="ARBA" id="ARBA00010225"/>
    </source>
</evidence>
<comment type="subcellular location">
    <subcellularLocation>
        <location evidence="1">Endomembrane system</location>
    </subcellularLocation>
</comment>
<dbReference type="GO" id="GO:0070772">
    <property type="term" value="C:PAS complex"/>
    <property type="evidence" value="ECO:0007669"/>
    <property type="project" value="InterPro"/>
</dbReference>
<evidence type="ECO:0000256" key="3">
    <source>
        <dbReference type="ARBA" id="ARBA00013840"/>
    </source>
</evidence>
<dbReference type="InterPro" id="IPR021133">
    <property type="entry name" value="HEAT_type_2"/>
</dbReference>
<dbReference type="PROSITE" id="PS50077">
    <property type="entry name" value="HEAT_REPEAT"/>
    <property type="match status" value="1"/>
</dbReference>
<evidence type="ECO:0000256" key="8">
    <source>
        <dbReference type="PROSITE-ProRule" id="PRU00103"/>
    </source>
</evidence>
<feature type="repeat" description="HEAT" evidence="8">
    <location>
        <begin position="90"/>
        <end position="126"/>
    </location>
</feature>
<proteinExistence type="evidence at transcript level"/>
<name>A0A6A7GC16_9CRUS</name>
<dbReference type="PANTHER" id="PTHR16023">
    <property type="entry name" value="TAX1 BINDING PROTEIN-RELATED"/>
    <property type="match status" value="1"/>
</dbReference>
<dbReference type="SUPFAM" id="SSF48371">
    <property type="entry name" value="ARM repeat"/>
    <property type="match status" value="1"/>
</dbReference>
<dbReference type="InterPro" id="IPR021841">
    <property type="entry name" value="VAC14_Fig4p-bd"/>
</dbReference>
<dbReference type="InterPro" id="IPR011989">
    <property type="entry name" value="ARM-like"/>
</dbReference>
<dbReference type="PANTHER" id="PTHR16023:SF0">
    <property type="entry name" value="PROTEIN VAC14 HOMOLOG"/>
    <property type="match status" value="1"/>
</dbReference>
<evidence type="ECO:0000256" key="5">
    <source>
        <dbReference type="ARBA" id="ARBA00023136"/>
    </source>
</evidence>
<comment type="subunit">
    <text evidence="7">Forms pentamers. Component of the PI(3,5)P2 regulatory complex/PAS complex, at least composed of PIKFYVE, FIG4 and VAC14. VAC14 nucleates the assembly of the complex and serves as a scaffold by pentamerizing into a star-shaped structure, which can bind a single copy each of PIKFYVE and FIG4 and coordinates their activities. Interacts with NOS1.</text>
</comment>
<dbReference type="GO" id="GO:0006661">
    <property type="term" value="P:phosphatidylinositol biosynthetic process"/>
    <property type="evidence" value="ECO:0007669"/>
    <property type="project" value="InterPro"/>
</dbReference>
<dbReference type="Pfam" id="PF11916">
    <property type="entry name" value="Vac14_Fig4_bd"/>
    <property type="match status" value="1"/>
</dbReference>
<dbReference type="InterPro" id="IPR016024">
    <property type="entry name" value="ARM-type_fold"/>
</dbReference>